<organism evidence="2 3">
    <name type="scientific">Prorocentrum cordatum</name>
    <dbReference type="NCBI Taxonomy" id="2364126"/>
    <lineage>
        <taxon>Eukaryota</taxon>
        <taxon>Sar</taxon>
        <taxon>Alveolata</taxon>
        <taxon>Dinophyceae</taxon>
        <taxon>Prorocentrales</taxon>
        <taxon>Prorocentraceae</taxon>
        <taxon>Prorocentrum</taxon>
    </lineage>
</organism>
<feature type="non-terminal residue" evidence="2">
    <location>
        <position position="302"/>
    </location>
</feature>
<comment type="caution">
    <text evidence="2">The sequence shown here is derived from an EMBL/GenBank/DDBJ whole genome shotgun (WGS) entry which is preliminary data.</text>
</comment>
<gene>
    <name evidence="2" type="ORF">PCOR1329_LOCUS61038</name>
</gene>
<dbReference type="EMBL" id="CAUYUJ010017669">
    <property type="protein sequence ID" value="CAK0876821.1"/>
    <property type="molecule type" value="Genomic_DNA"/>
</dbReference>
<keyword evidence="3" id="KW-1185">Reference proteome</keyword>
<feature type="compositionally biased region" description="Basic and acidic residues" evidence="1">
    <location>
        <begin position="1"/>
        <end position="10"/>
    </location>
</feature>
<dbReference type="Proteomes" id="UP001189429">
    <property type="component" value="Unassembled WGS sequence"/>
</dbReference>
<proteinExistence type="predicted"/>
<accession>A0ABN9VTH7</accession>
<sequence length="302" mass="32274">MGQRVPDPKRSRCAAGSGSVWPPGGGVRSQRCGGRGEQRAGWELETATELRMLPLSEVTDRPTQLFSAVACGRPLLLASTRGRDKKEQLVCWDLCLLTVLARTELVNASKTSKAKGASCSMVRALPPQGGAGDEWRLLSFQQEGTDVQAWRLAPAEGGAGLAFHRHTVMTLPPGQQVLDCHYFGSGSRLMCWTSRHELWGLDVAPGAGAGRGREEPAEQGALGDEEEPVRGKIAKVFGDGIEGAKAPAADTPPKLLALPTRTTAAQQAGVVPRFLDRVVPPHMPSHQLPPPPVIWASFLAVF</sequence>
<feature type="region of interest" description="Disordered" evidence="1">
    <location>
        <begin position="1"/>
        <end position="38"/>
    </location>
</feature>
<reference evidence="2" key="1">
    <citation type="submission" date="2023-10" db="EMBL/GenBank/DDBJ databases">
        <authorList>
            <person name="Chen Y."/>
            <person name="Shah S."/>
            <person name="Dougan E. K."/>
            <person name="Thang M."/>
            <person name="Chan C."/>
        </authorList>
    </citation>
    <scope>NUCLEOTIDE SEQUENCE [LARGE SCALE GENOMIC DNA]</scope>
</reference>
<evidence type="ECO:0000256" key="1">
    <source>
        <dbReference type="SAM" id="MobiDB-lite"/>
    </source>
</evidence>
<evidence type="ECO:0000313" key="3">
    <source>
        <dbReference type="Proteomes" id="UP001189429"/>
    </source>
</evidence>
<feature type="region of interest" description="Disordered" evidence="1">
    <location>
        <begin position="207"/>
        <end position="226"/>
    </location>
</feature>
<name>A0ABN9VTH7_9DINO</name>
<protein>
    <submittedName>
        <fullName evidence="2">Uncharacterized protein</fullName>
    </submittedName>
</protein>
<evidence type="ECO:0000313" key="2">
    <source>
        <dbReference type="EMBL" id="CAK0876821.1"/>
    </source>
</evidence>